<feature type="chain" id="PRO_5021288568" evidence="5">
    <location>
        <begin position="20"/>
        <end position="403"/>
    </location>
</feature>
<dbReference type="GO" id="GO:0004867">
    <property type="term" value="F:serine-type endopeptidase inhibitor activity"/>
    <property type="evidence" value="ECO:0007669"/>
    <property type="project" value="UniProtKB-KW"/>
</dbReference>
<dbReference type="InterPro" id="IPR050098">
    <property type="entry name" value="TFPI/VKTCI-like"/>
</dbReference>
<dbReference type="GO" id="GO:0005615">
    <property type="term" value="C:extracellular space"/>
    <property type="evidence" value="ECO:0007669"/>
    <property type="project" value="TreeGrafter"/>
</dbReference>
<comment type="caution">
    <text evidence="8">The sequence shown here is derived from an EMBL/GenBank/DDBJ whole genome shotgun (WGS) entry which is preliminary data.</text>
</comment>
<keyword evidence="3" id="KW-0722">Serine protease inhibitor</keyword>
<dbReference type="PROSITE" id="PS50940">
    <property type="entry name" value="CHIT_BIND_II"/>
    <property type="match status" value="3"/>
</dbReference>
<dbReference type="InterPro" id="IPR002223">
    <property type="entry name" value="Kunitz_BPTI"/>
</dbReference>
<dbReference type="SMART" id="SM00494">
    <property type="entry name" value="ChtBD2"/>
    <property type="match status" value="3"/>
</dbReference>
<gene>
    <name evidence="8" type="primary">TFPI</name>
    <name evidence="8" type="ORF">AVEN_143281_1</name>
</gene>
<dbReference type="PANTHER" id="PTHR10083">
    <property type="entry name" value="KUNITZ-TYPE PROTEASE INHIBITOR-RELATED"/>
    <property type="match status" value="1"/>
</dbReference>
<evidence type="ECO:0000256" key="5">
    <source>
        <dbReference type="SAM" id="SignalP"/>
    </source>
</evidence>
<keyword evidence="4" id="KW-1015">Disulfide bond</keyword>
<keyword evidence="2 5" id="KW-0732">Signal</keyword>
<evidence type="ECO:0000256" key="2">
    <source>
        <dbReference type="ARBA" id="ARBA00022729"/>
    </source>
</evidence>
<feature type="domain" description="Chitin-binding type-2" evidence="7">
    <location>
        <begin position="289"/>
        <end position="344"/>
    </location>
</feature>
<dbReference type="Proteomes" id="UP000499080">
    <property type="component" value="Unassembled WGS sequence"/>
</dbReference>
<dbReference type="Gene3D" id="4.10.410.10">
    <property type="entry name" value="Pancreatic trypsin inhibitor Kunitz domain"/>
    <property type="match status" value="2"/>
</dbReference>
<evidence type="ECO:0000259" key="7">
    <source>
        <dbReference type="PROSITE" id="PS50940"/>
    </source>
</evidence>
<evidence type="ECO:0000256" key="1">
    <source>
        <dbReference type="ARBA" id="ARBA00022690"/>
    </source>
</evidence>
<dbReference type="PRINTS" id="PR00759">
    <property type="entry name" value="BASICPTASE"/>
</dbReference>
<dbReference type="PANTHER" id="PTHR10083:SF374">
    <property type="entry name" value="BPTI_KUNITZ INHIBITOR DOMAIN-CONTAINING PROTEIN"/>
    <property type="match status" value="1"/>
</dbReference>
<keyword evidence="1" id="KW-0646">Protease inhibitor</keyword>
<feature type="domain" description="Chitin-binding type-2" evidence="7">
    <location>
        <begin position="38"/>
        <end position="93"/>
    </location>
</feature>
<dbReference type="PROSITE" id="PS50279">
    <property type="entry name" value="BPTI_KUNITZ_2"/>
    <property type="match status" value="2"/>
</dbReference>
<evidence type="ECO:0000313" key="8">
    <source>
        <dbReference type="EMBL" id="GBL77956.1"/>
    </source>
</evidence>
<protein>
    <submittedName>
        <fullName evidence="8">Tissue factor pathway inhibitor</fullName>
    </submittedName>
</protein>
<dbReference type="GO" id="GO:0008061">
    <property type="term" value="F:chitin binding"/>
    <property type="evidence" value="ECO:0007669"/>
    <property type="project" value="InterPro"/>
</dbReference>
<organism evidence="8 9">
    <name type="scientific">Araneus ventricosus</name>
    <name type="common">Orbweaver spider</name>
    <name type="synonym">Epeira ventricosa</name>
    <dbReference type="NCBI Taxonomy" id="182803"/>
    <lineage>
        <taxon>Eukaryota</taxon>
        <taxon>Metazoa</taxon>
        <taxon>Ecdysozoa</taxon>
        <taxon>Arthropoda</taxon>
        <taxon>Chelicerata</taxon>
        <taxon>Arachnida</taxon>
        <taxon>Araneae</taxon>
        <taxon>Araneomorphae</taxon>
        <taxon>Entelegynae</taxon>
        <taxon>Araneoidea</taxon>
        <taxon>Araneidae</taxon>
        <taxon>Araneus</taxon>
    </lineage>
</organism>
<feature type="domain" description="Chitin-binding type-2" evidence="7">
    <location>
        <begin position="168"/>
        <end position="223"/>
    </location>
</feature>
<dbReference type="InterPro" id="IPR020901">
    <property type="entry name" value="Prtase_inh_Kunz-CS"/>
</dbReference>
<accession>A0A4Y2AFD7</accession>
<name>A0A4Y2AFD7_ARAVE</name>
<dbReference type="Pfam" id="PF01607">
    <property type="entry name" value="CBM_14"/>
    <property type="match status" value="3"/>
</dbReference>
<dbReference type="InterPro" id="IPR036508">
    <property type="entry name" value="Chitin-bd_dom_sf"/>
</dbReference>
<evidence type="ECO:0000256" key="3">
    <source>
        <dbReference type="ARBA" id="ARBA00022900"/>
    </source>
</evidence>
<evidence type="ECO:0000256" key="4">
    <source>
        <dbReference type="ARBA" id="ARBA00023157"/>
    </source>
</evidence>
<evidence type="ECO:0000313" key="9">
    <source>
        <dbReference type="Proteomes" id="UP000499080"/>
    </source>
</evidence>
<dbReference type="FunFam" id="4.10.410.10:FF:000004">
    <property type="entry name" value="Tissue factor pathway inhibitor"/>
    <property type="match status" value="1"/>
</dbReference>
<dbReference type="EMBL" id="BGPR01000014">
    <property type="protein sequence ID" value="GBL77956.1"/>
    <property type="molecule type" value="Genomic_DNA"/>
</dbReference>
<dbReference type="SUPFAM" id="SSF57362">
    <property type="entry name" value="BPTI-like"/>
    <property type="match status" value="2"/>
</dbReference>
<dbReference type="OrthoDB" id="6437609at2759"/>
<reference evidence="8 9" key="1">
    <citation type="journal article" date="2019" name="Sci. Rep.">
        <title>Orb-weaving spider Araneus ventricosus genome elucidates the spidroin gene catalogue.</title>
        <authorList>
            <person name="Kono N."/>
            <person name="Nakamura H."/>
            <person name="Ohtoshi R."/>
            <person name="Moran D.A.P."/>
            <person name="Shinohara A."/>
            <person name="Yoshida Y."/>
            <person name="Fujiwara M."/>
            <person name="Mori M."/>
            <person name="Tomita M."/>
            <person name="Arakawa K."/>
        </authorList>
    </citation>
    <scope>NUCLEOTIDE SEQUENCE [LARGE SCALE GENOMIC DNA]</scope>
</reference>
<proteinExistence type="predicted"/>
<dbReference type="CDD" id="cd00109">
    <property type="entry name" value="Kunitz-type"/>
    <property type="match status" value="1"/>
</dbReference>
<sequence>MAKLLYFVLLAAVVWKAYADQDDEDQDFIPDSTQNNREIKCGKYYAQYPNPEDCGSYIVCQNGQKSIKSCPSGQHYNFKTIRCVEPCQAYCNKTLSCECKWPTCGLDDVCFLEQIVGGCRNRVTRYFFNKRTGQCERFGYSGCMGNENNFKTLEECQQKCSKAKPIPGFRCLTMNGLFPNPDNCRTYFQCSGGKPQLRSCQSGLHYSDKSKTCEKPCDAYCDKSLCLDDLCFLPPEVGPCRAGFYNYYFNRRTGQCEKFLYGGCRGNKNNFQKKEECEKACTKTKPIPKFECLEMNGLFTNPDNCGTYFQCSDFKPKLMSCEAGLHFSDKSKTCEKPCAAFCEKSLCKKAFYSMEVPTQVPYHPFNYRMAAAIFIRVLSRYGKVTIRYWMKPLTAPPGGKRWS</sequence>
<keyword evidence="9" id="KW-1185">Reference proteome</keyword>
<dbReference type="SUPFAM" id="SSF57625">
    <property type="entry name" value="Invertebrate chitin-binding proteins"/>
    <property type="match status" value="3"/>
</dbReference>
<dbReference type="InterPro" id="IPR002557">
    <property type="entry name" value="Chitin-bd_dom"/>
</dbReference>
<dbReference type="Pfam" id="PF00014">
    <property type="entry name" value="Kunitz_BPTI"/>
    <property type="match status" value="2"/>
</dbReference>
<feature type="domain" description="BPTI/Kunitz inhibitor" evidence="6">
    <location>
        <begin position="110"/>
        <end position="160"/>
    </location>
</feature>
<dbReference type="InterPro" id="IPR036880">
    <property type="entry name" value="Kunitz_BPTI_sf"/>
</dbReference>
<dbReference type="PROSITE" id="PS00280">
    <property type="entry name" value="BPTI_KUNITZ_1"/>
    <property type="match status" value="2"/>
</dbReference>
<feature type="signal peptide" evidence="5">
    <location>
        <begin position="1"/>
        <end position="19"/>
    </location>
</feature>
<evidence type="ECO:0000259" key="6">
    <source>
        <dbReference type="PROSITE" id="PS50279"/>
    </source>
</evidence>
<dbReference type="SMART" id="SM00131">
    <property type="entry name" value="KU"/>
    <property type="match status" value="2"/>
</dbReference>
<feature type="domain" description="BPTI/Kunitz inhibitor" evidence="6">
    <location>
        <begin position="231"/>
        <end position="281"/>
    </location>
</feature>
<dbReference type="Gene3D" id="2.170.140.10">
    <property type="entry name" value="Chitin binding domain"/>
    <property type="match status" value="3"/>
</dbReference>
<dbReference type="AlphaFoldDB" id="A0A4Y2AFD7"/>